<dbReference type="Proteomes" id="UP000186817">
    <property type="component" value="Unassembled WGS sequence"/>
</dbReference>
<dbReference type="EMBL" id="LSRX01001499">
    <property type="protein sequence ID" value="OLP79323.1"/>
    <property type="molecule type" value="Genomic_DNA"/>
</dbReference>
<reference evidence="1 2" key="1">
    <citation type="submission" date="2016-02" db="EMBL/GenBank/DDBJ databases">
        <title>Genome analysis of coral dinoflagellate symbionts highlights evolutionary adaptations to a symbiotic lifestyle.</title>
        <authorList>
            <person name="Aranda M."/>
            <person name="Li Y."/>
            <person name="Liew Y.J."/>
            <person name="Baumgarten S."/>
            <person name="Simakov O."/>
            <person name="Wilson M."/>
            <person name="Piel J."/>
            <person name="Ashoor H."/>
            <person name="Bougouffa S."/>
            <person name="Bajic V.B."/>
            <person name="Ryu T."/>
            <person name="Ravasi T."/>
            <person name="Bayer T."/>
            <person name="Micklem G."/>
            <person name="Kim H."/>
            <person name="Bhak J."/>
            <person name="Lajeunesse T.C."/>
            <person name="Voolstra C.R."/>
        </authorList>
    </citation>
    <scope>NUCLEOTIDE SEQUENCE [LARGE SCALE GENOMIC DNA]</scope>
    <source>
        <strain evidence="1 2">CCMP2467</strain>
    </source>
</reference>
<dbReference type="OrthoDB" id="470668at2759"/>
<evidence type="ECO:0000313" key="1">
    <source>
        <dbReference type="EMBL" id="OLP79323.1"/>
    </source>
</evidence>
<name>A0A1Q9C8Q1_SYMMI</name>
<keyword evidence="2" id="KW-1185">Reference proteome</keyword>
<organism evidence="1 2">
    <name type="scientific">Symbiodinium microadriaticum</name>
    <name type="common">Dinoflagellate</name>
    <name type="synonym">Zooxanthella microadriatica</name>
    <dbReference type="NCBI Taxonomy" id="2951"/>
    <lineage>
        <taxon>Eukaryota</taxon>
        <taxon>Sar</taxon>
        <taxon>Alveolata</taxon>
        <taxon>Dinophyceae</taxon>
        <taxon>Suessiales</taxon>
        <taxon>Symbiodiniaceae</taxon>
        <taxon>Symbiodinium</taxon>
    </lineage>
</organism>
<protein>
    <submittedName>
        <fullName evidence="1">Uncharacterized protein</fullName>
    </submittedName>
</protein>
<evidence type="ECO:0000313" key="2">
    <source>
        <dbReference type="Proteomes" id="UP000186817"/>
    </source>
</evidence>
<proteinExistence type="predicted"/>
<gene>
    <name evidence="1" type="ORF">AK812_SmicGene40389</name>
</gene>
<comment type="caution">
    <text evidence="1">The sequence shown here is derived from an EMBL/GenBank/DDBJ whole genome shotgun (WGS) entry which is preliminary data.</text>
</comment>
<accession>A0A1Q9C8Q1</accession>
<sequence>MTKTNKPVSAPSRTWSTSTLQAGLAIVNQNFEQINGLRTLTDAEIQQRLKALEEMDAAECSLPESIQANAPLAIRMRSQRIFRKRANGTIKVSQTVFDEWYEKGARCGMLEQIFLQCGYDPAVFVSEVEVSRAEMLESEVVAKGTRAPLGFAAPFTGPCGAWVSAELEKATTLVSPTATEQQLELSAHSFKAKLLVEMKTRGEPVVTRQPEAYEPSAPVLSDQALRQDAVLSPAVPALEGAVLSPAVPLVEAGPTGEGAVLSPAVPLEEAGPTGEGAVLRPAVPGPTGEGAVLSPAVPLMEAGPTGEGAVLSPAVPLMEAGETGAVTGDVPGDAVPTTSDEMRMIDWELLQYHLRNQLDIPGVAIADPTAQFSWLGSRGGMDILVTVLQSYSPTTLPKNMKAESMLEFLRTFTHMDQMSSWLEAVARDEVPCTPALLFHYCIKGFSGFNQCQQQYFYPTGLNFNLTKHVHDTVAIVCVALILARAFPTSLSNQTVAPPARRETVVQFLDQYFGHGWSNWYVPYSYTPDYTKAEYQTSEFSVVRAEIDNFSVDDFFDVDDLWSWWMPINGSFIWATQQQNGHYRSVEQNFVWQPNDNFNPEYAEREVLKPNWCISAIPGVQRSFMQIGKWACDRMGMATPTHRRRKVFILDMSHEPGRNSQRRALIICAEHHPKDPTEELNQQSCELWALEFPRWATNFGH</sequence>
<dbReference type="AlphaFoldDB" id="A0A1Q9C8Q1"/>